<evidence type="ECO:0000256" key="4">
    <source>
        <dbReference type="ARBA" id="ARBA00023125"/>
    </source>
</evidence>
<dbReference type="PROSITE" id="PS50048">
    <property type="entry name" value="ZN2_CY6_FUNGAL_2"/>
    <property type="match status" value="1"/>
</dbReference>
<name>A0A0D2D1E2_9EURO</name>
<keyword evidence="5" id="KW-0804">Transcription</keyword>
<dbReference type="HOGENOM" id="CLU_625767_0_0_1"/>
<dbReference type="VEuPathDB" id="FungiDB:PV07_05372"/>
<dbReference type="GO" id="GO:0003677">
    <property type="term" value="F:DNA binding"/>
    <property type="evidence" value="ECO:0007669"/>
    <property type="project" value="UniProtKB-KW"/>
</dbReference>
<evidence type="ECO:0000313" key="9">
    <source>
        <dbReference type="EMBL" id="KIW29564.1"/>
    </source>
</evidence>
<dbReference type="EMBL" id="KN847042">
    <property type="protein sequence ID" value="KIW29564.1"/>
    <property type="molecule type" value="Genomic_DNA"/>
</dbReference>
<dbReference type="Pfam" id="PF00172">
    <property type="entry name" value="Zn_clus"/>
    <property type="match status" value="1"/>
</dbReference>
<dbReference type="PRINTS" id="PR00755">
    <property type="entry name" value="AFLATOXINBRP"/>
</dbReference>
<accession>A0A0D2D1E2</accession>
<evidence type="ECO:0000313" key="10">
    <source>
        <dbReference type="Proteomes" id="UP000054466"/>
    </source>
</evidence>
<keyword evidence="4" id="KW-0238">DNA-binding</keyword>
<keyword evidence="2" id="KW-0862">Zinc</keyword>
<dbReference type="OrthoDB" id="4160675at2759"/>
<organism evidence="9 10">
    <name type="scientific">Cladophialophora immunda</name>
    <dbReference type="NCBI Taxonomy" id="569365"/>
    <lineage>
        <taxon>Eukaryota</taxon>
        <taxon>Fungi</taxon>
        <taxon>Dikarya</taxon>
        <taxon>Ascomycota</taxon>
        <taxon>Pezizomycotina</taxon>
        <taxon>Eurotiomycetes</taxon>
        <taxon>Chaetothyriomycetidae</taxon>
        <taxon>Chaetothyriales</taxon>
        <taxon>Herpotrichiellaceae</taxon>
        <taxon>Cladophialophora</taxon>
    </lineage>
</organism>
<dbReference type="PANTHER" id="PTHR36206">
    <property type="entry name" value="ASPERCRYPTIN BIOSYNTHESIS CLUSTER-SPECIFIC TRANSCRIPTION REGULATOR ATNN-RELATED"/>
    <property type="match status" value="1"/>
</dbReference>
<evidence type="ECO:0000256" key="2">
    <source>
        <dbReference type="ARBA" id="ARBA00022833"/>
    </source>
</evidence>
<evidence type="ECO:0000259" key="8">
    <source>
        <dbReference type="PROSITE" id="PS50048"/>
    </source>
</evidence>
<dbReference type="InterPro" id="IPR036864">
    <property type="entry name" value="Zn2-C6_fun-type_DNA-bd_sf"/>
</dbReference>
<evidence type="ECO:0000256" key="7">
    <source>
        <dbReference type="SAM" id="MobiDB-lite"/>
    </source>
</evidence>
<dbReference type="CDD" id="cd00067">
    <property type="entry name" value="GAL4"/>
    <property type="match status" value="1"/>
</dbReference>
<feature type="domain" description="Zn(2)-C6 fungal-type" evidence="8">
    <location>
        <begin position="24"/>
        <end position="54"/>
    </location>
</feature>
<dbReference type="InterPro" id="IPR001138">
    <property type="entry name" value="Zn2Cys6_DnaBD"/>
</dbReference>
<reference evidence="9 10" key="1">
    <citation type="submission" date="2015-01" db="EMBL/GenBank/DDBJ databases">
        <title>The Genome Sequence of Cladophialophora immunda CBS83496.</title>
        <authorList>
            <consortium name="The Broad Institute Genomics Platform"/>
            <person name="Cuomo C."/>
            <person name="de Hoog S."/>
            <person name="Gorbushina A."/>
            <person name="Stielow B."/>
            <person name="Teixiera M."/>
            <person name="Abouelleil A."/>
            <person name="Chapman S.B."/>
            <person name="Priest M."/>
            <person name="Young S.K."/>
            <person name="Wortman J."/>
            <person name="Nusbaum C."/>
            <person name="Birren B."/>
        </authorList>
    </citation>
    <scope>NUCLEOTIDE SEQUENCE [LARGE SCALE GENOMIC DNA]</scope>
    <source>
        <strain evidence="9 10">CBS 83496</strain>
    </source>
</reference>
<dbReference type="RefSeq" id="XP_016249780.1">
    <property type="nucleotide sequence ID" value="XM_016392261.1"/>
</dbReference>
<dbReference type="SMART" id="SM00066">
    <property type="entry name" value="GAL4"/>
    <property type="match status" value="1"/>
</dbReference>
<dbReference type="PROSITE" id="PS00463">
    <property type="entry name" value="ZN2_CY6_FUNGAL_1"/>
    <property type="match status" value="1"/>
</dbReference>
<feature type="region of interest" description="Disordered" evidence="7">
    <location>
        <begin position="100"/>
        <end position="124"/>
    </location>
</feature>
<dbReference type="Proteomes" id="UP000054466">
    <property type="component" value="Unassembled WGS sequence"/>
</dbReference>
<dbReference type="GO" id="GO:0008270">
    <property type="term" value="F:zinc ion binding"/>
    <property type="evidence" value="ECO:0007669"/>
    <property type="project" value="InterPro"/>
</dbReference>
<dbReference type="Gene3D" id="4.10.240.10">
    <property type="entry name" value="Zn(2)-C6 fungal-type DNA-binding domain"/>
    <property type="match status" value="1"/>
</dbReference>
<keyword evidence="3" id="KW-0805">Transcription regulation</keyword>
<evidence type="ECO:0000256" key="6">
    <source>
        <dbReference type="ARBA" id="ARBA00023242"/>
    </source>
</evidence>
<gene>
    <name evidence="9" type="ORF">PV07_05372</name>
</gene>
<dbReference type="PANTHER" id="PTHR36206:SF12">
    <property type="entry name" value="ASPERCRYPTIN BIOSYNTHESIS CLUSTER-SPECIFIC TRANSCRIPTION REGULATOR ATNN-RELATED"/>
    <property type="match status" value="1"/>
</dbReference>
<dbReference type="GeneID" id="27344566"/>
<protein>
    <recommendedName>
        <fullName evidence="8">Zn(2)-C6 fungal-type domain-containing protein</fullName>
    </recommendedName>
</protein>
<keyword evidence="10" id="KW-1185">Reference proteome</keyword>
<dbReference type="AlphaFoldDB" id="A0A0D2D1E2"/>
<evidence type="ECO:0000256" key="1">
    <source>
        <dbReference type="ARBA" id="ARBA00022723"/>
    </source>
</evidence>
<dbReference type="GO" id="GO:0000981">
    <property type="term" value="F:DNA-binding transcription factor activity, RNA polymerase II-specific"/>
    <property type="evidence" value="ECO:0007669"/>
    <property type="project" value="InterPro"/>
</dbReference>
<keyword evidence="6" id="KW-0539">Nucleus</keyword>
<evidence type="ECO:0000256" key="3">
    <source>
        <dbReference type="ARBA" id="ARBA00023015"/>
    </source>
</evidence>
<proteinExistence type="predicted"/>
<dbReference type="SUPFAM" id="SSF57701">
    <property type="entry name" value="Zn2/Cys6 DNA-binding domain"/>
    <property type="match status" value="1"/>
</dbReference>
<sequence>MPVLIDGEKGQARRKRFAPKTRTGCVNCKTRRIKCGEEKPSCRRCVVSRLECSYKVPETWFFESKLDATRNFNSRSGNPAARPPPPSTLVEFTSFLDGEGDASGEDGQDKSAVSARGSHSPAVSSWAGPKLYRSQHECDAFQSWVTFLVRYVEPRARFPGNADPDPDIYRLVIPQIAYHSMALRDAMIACGTLVQAVQRKYAQAAYQKTMAMVLQYATRAIRELATSTRPLIEVVLTAYTFWSLDLMSCNFQSAMMHLLSALQIARQCRKALASDELASLFVEGMVFNLPDPQAAPPPDIGNDPPDIRRIKAVVKLEVEYDRVAACTQRVTASDVPNKRETLAILDESRREVQWILSKYNTAEQYTRWLLHKAQQVADGFSVTMPKLENRPGIFQKLVRDVDEYLARSASGDAQSQIPMGLWRKDASSGTLTLMVLTAGTDLPLRHITMDFFETARQIRWPGRCQL</sequence>
<evidence type="ECO:0000256" key="5">
    <source>
        <dbReference type="ARBA" id="ARBA00023163"/>
    </source>
</evidence>
<dbReference type="InterPro" id="IPR052360">
    <property type="entry name" value="Transcr_Regulatory_Proteins"/>
</dbReference>
<keyword evidence="1" id="KW-0479">Metal-binding</keyword>